<proteinExistence type="predicted"/>
<protein>
    <submittedName>
        <fullName evidence="2">Uncharacterized protein</fullName>
    </submittedName>
</protein>
<sequence length="60" mass="7005">MRFDATYTLVSTVVLRVKRPDCWLFWPSEADDDDRRQLGQEDRATAGVNTTEDNEDRRDA</sequence>
<gene>
    <name evidence="2" type="ORF">E2562_039374</name>
</gene>
<reference evidence="2 3" key="1">
    <citation type="submission" date="2019-11" db="EMBL/GenBank/DDBJ databases">
        <title>Whole genome sequence of Oryza granulata.</title>
        <authorList>
            <person name="Li W."/>
        </authorList>
    </citation>
    <scope>NUCLEOTIDE SEQUENCE [LARGE SCALE GENOMIC DNA]</scope>
    <source>
        <strain evidence="3">cv. Menghai</strain>
        <tissue evidence="2">Leaf</tissue>
    </source>
</reference>
<comment type="caution">
    <text evidence="2">The sequence shown here is derived from an EMBL/GenBank/DDBJ whole genome shotgun (WGS) entry which is preliminary data.</text>
</comment>
<dbReference type="AlphaFoldDB" id="A0A6G1CMD6"/>
<accession>A0A6G1CMD6</accession>
<keyword evidence="3" id="KW-1185">Reference proteome</keyword>
<evidence type="ECO:0000256" key="1">
    <source>
        <dbReference type="SAM" id="MobiDB-lite"/>
    </source>
</evidence>
<evidence type="ECO:0000313" key="2">
    <source>
        <dbReference type="EMBL" id="KAF0901319.1"/>
    </source>
</evidence>
<dbReference type="Proteomes" id="UP000479710">
    <property type="component" value="Unassembled WGS sequence"/>
</dbReference>
<organism evidence="2 3">
    <name type="scientific">Oryza meyeriana var. granulata</name>
    <dbReference type="NCBI Taxonomy" id="110450"/>
    <lineage>
        <taxon>Eukaryota</taxon>
        <taxon>Viridiplantae</taxon>
        <taxon>Streptophyta</taxon>
        <taxon>Embryophyta</taxon>
        <taxon>Tracheophyta</taxon>
        <taxon>Spermatophyta</taxon>
        <taxon>Magnoliopsida</taxon>
        <taxon>Liliopsida</taxon>
        <taxon>Poales</taxon>
        <taxon>Poaceae</taxon>
        <taxon>BOP clade</taxon>
        <taxon>Oryzoideae</taxon>
        <taxon>Oryzeae</taxon>
        <taxon>Oryzinae</taxon>
        <taxon>Oryza</taxon>
        <taxon>Oryza meyeriana</taxon>
    </lineage>
</organism>
<feature type="region of interest" description="Disordered" evidence="1">
    <location>
        <begin position="32"/>
        <end position="60"/>
    </location>
</feature>
<feature type="compositionally biased region" description="Basic and acidic residues" evidence="1">
    <location>
        <begin position="33"/>
        <end position="44"/>
    </location>
</feature>
<evidence type="ECO:0000313" key="3">
    <source>
        <dbReference type="Proteomes" id="UP000479710"/>
    </source>
</evidence>
<dbReference type="EMBL" id="SPHZ02000009">
    <property type="protein sequence ID" value="KAF0901319.1"/>
    <property type="molecule type" value="Genomic_DNA"/>
</dbReference>
<name>A0A6G1CMD6_9ORYZ</name>